<accession>A0AAE3QQS4</accession>
<keyword evidence="3" id="KW-1185">Reference proteome</keyword>
<dbReference type="EMBL" id="JASJOT010000036">
    <property type="protein sequence ID" value="MDJ1497813.1"/>
    <property type="molecule type" value="Genomic_DNA"/>
</dbReference>
<dbReference type="EMBL" id="JASJOS010000012">
    <property type="protein sequence ID" value="MDJ1483660.1"/>
    <property type="molecule type" value="Genomic_DNA"/>
</dbReference>
<dbReference type="Proteomes" id="UP001241110">
    <property type="component" value="Unassembled WGS sequence"/>
</dbReference>
<dbReference type="AlphaFoldDB" id="A0AAE3QQS4"/>
<dbReference type="RefSeq" id="WP_313983846.1">
    <property type="nucleotide sequence ID" value="NZ_JASJOR010000032.1"/>
</dbReference>
<evidence type="ECO:0000313" key="4">
    <source>
        <dbReference type="Proteomes" id="UP001241110"/>
    </source>
</evidence>
<sequence>MNSKVKQLWTEALLSGEYKQGSKRLRDKEDHFCVLGVLCDLYVKHHTDCRWKPMETKSGFRIVGKREIHWCEDYLIEPVMEWAGLEKNNPLVEYDGQNISLVALNDKGLPFEQIARLIKQQL</sequence>
<name>A0AAE3QQS4_9BACT</name>
<evidence type="ECO:0000313" key="2">
    <source>
        <dbReference type="EMBL" id="MDJ1497813.1"/>
    </source>
</evidence>
<reference evidence="1 3" key="1">
    <citation type="submission" date="2023-05" db="EMBL/GenBank/DDBJ databases">
        <authorList>
            <person name="Zhang X."/>
        </authorList>
    </citation>
    <scope>NUCLEOTIDE SEQUENCE</scope>
    <source>
        <strain evidence="2 3">DM2B3-1</strain>
        <strain evidence="1">YF14B1</strain>
    </source>
</reference>
<gene>
    <name evidence="1" type="ORF">QNI16_24390</name>
    <name evidence="2" type="ORF">QNI19_33035</name>
</gene>
<evidence type="ECO:0000313" key="1">
    <source>
        <dbReference type="EMBL" id="MDJ1483660.1"/>
    </source>
</evidence>
<comment type="caution">
    <text evidence="1">The sequence shown here is derived from an EMBL/GenBank/DDBJ whole genome shotgun (WGS) entry which is preliminary data.</text>
</comment>
<dbReference type="Proteomes" id="UP001228581">
    <property type="component" value="Unassembled WGS sequence"/>
</dbReference>
<organism evidence="1 4">
    <name type="scientific">Xanthocytophaga flava</name>
    <dbReference type="NCBI Taxonomy" id="3048013"/>
    <lineage>
        <taxon>Bacteria</taxon>
        <taxon>Pseudomonadati</taxon>
        <taxon>Bacteroidota</taxon>
        <taxon>Cytophagia</taxon>
        <taxon>Cytophagales</taxon>
        <taxon>Rhodocytophagaceae</taxon>
        <taxon>Xanthocytophaga</taxon>
    </lineage>
</organism>
<protein>
    <submittedName>
        <fullName evidence="1">Uncharacterized protein</fullName>
    </submittedName>
</protein>
<proteinExistence type="predicted"/>
<evidence type="ECO:0000313" key="3">
    <source>
        <dbReference type="Proteomes" id="UP001228581"/>
    </source>
</evidence>